<evidence type="ECO:0000313" key="2">
    <source>
        <dbReference type="Proteomes" id="UP001501035"/>
    </source>
</evidence>
<reference evidence="2" key="1">
    <citation type="journal article" date="2019" name="Int. J. Syst. Evol. Microbiol.">
        <title>The Global Catalogue of Microorganisms (GCM) 10K type strain sequencing project: providing services to taxonomists for standard genome sequencing and annotation.</title>
        <authorList>
            <consortium name="The Broad Institute Genomics Platform"/>
            <consortium name="The Broad Institute Genome Sequencing Center for Infectious Disease"/>
            <person name="Wu L."/>
            <person name="Ma J."/>
        </authorList>
    </citation>
    <scope>NUCLEOTIDE SEQUENCE [LARGE SCALE GENOMIC DNA]</scope>
    <source>
        <strain evidence="2">JCM 14234</strain>
    </source>
</reference>
<accession>A0ABP6LK51</accession>
<keyword evidence="2" id="KW-1185">Reference proteome</keyword>
<sequence length="65" mass="6836">MSLEVCRYSGRRGISGTMMVCINDTAMPAAHSTATIVAGVRVLVSGSEMEVAEKAEGDTEFPSAR</sequence>
<evidence type="ECO:0000313" key="1">
    <source>
        <dbReference type="EMBL" id="GAA3048425.1"/>
    </source>
</evidence>
<organism evidence="1 2">
    <name type="scientific">Gordonia defluvii</name>
    <dbReference type="NCBI Taxonomy" id="283718"/>
    <lineage>
        <taxon>Bacteria</taxon>
        <taxon>Bacillati</taxon>
        <taxon>Actinomycetota</taxon>
        <taxon>Actinomycetes</taxon>
        <taxon>Mycobacteriales</taxon>
        <taxon>Gordoniaceae</taxon>
        <taxon>Gordonia</taxon>
    </lineage>
</organism>
<protein>
    <submittedName>
        <fullName evidence="1">Uncharacterized protein</fullName>
    </submittedName>
</protein>
<gene>
    <name evidence="1" type="ORF">GCM10010528_29540</name>
</gene>
<comment type="caution">
    <text evidence="1">The sequence shown here is derived from an EMBL/GenBank/DDBJ whole genome shotgun (WGS) entry which is preliminary data.</text>
</comment>
<proteinExistence type="predicted"/>
<dbReference type="EMBL" id="BAAAVS010000059">
    <property type="protein sequence ID" value="GAA3048425.1"/>
    <property type="molecule type" value="Genomic_DNA"/>
</dbReference>
<dbReference type="Proteomes" id="UP001501035">
    <property type="component" value="Unassembled WGS sequence"/>
</dbReference>
<name>A0ABP6LK51_9ACTN</name>